<accession>A0A7V5NYP9</accession>
<reference evidence="9" key="1">
    <citation type="journal article" date="2020" name="mSystems">
        <title>Genome- and Community-Level Interaction Insights into Carbon Utilization and Element Cycling Functions of Hydrothermarchaeota in Hydrothermal Sediment.</title>
        <authorList>
            <person name="Zhou Z."/>
            <person name="Liu Y."/>
            <person name="Xu W."/>
            <person name="Pan J."/>
            <person name="Luo Z.H."/>
            <person name="Li M."/>
        </authorList>
    </citation>
    <scope>NUCLEOTIDE SEQUENCE [LARGE SCALE GENOMIC DNA]</scope>
    <source>
        <strain evidence="9">HyVt-533</strain>
    </source>
</reference>
<dbReference type="EMBL" id="DROK01000065">
    <property type="protein sequence ID" value="HHI96657.1"/>
    <property type="molecule type" value="Genomic_DNA"/>
</dbReference>
<keyword evidence="3 6" id="KW-0805">Transcription regulation</keyword>
<dbReference type="PANTHER" id="PTHR12532">
    <property type="entry name" value="TRANSLATIONAL ACTIVATOR OF CYTOCHROME C OXIDASE 1"/>
    <property type="match status" value="1"/>
</dbReference>
<dbReference type="Gene3D" id="3.30.70.980">
    <property type="match status" value="2"/>
</dbReference>
<dbReference type="FunFam" id="3.30.70.980:FF:000002">
    <property type="entry name" value="Probable transcriptional regulatory protein YebC"/>
    <property type="match status" value="1"/>
</dbReference>
<dbReference type="InterPro" id="IPR049083">
    <property type="entry name" value="TACO1_YebC_N"/>
</dbReference>
<dbReference type="NCBIfam" id="NF001030">
    <property type="entry name" value="PRK00110.1"/>
    <property type="match status" value="1"/>
</dbReference>
<dbReference type="AlphaFoldDB" id="A0A7V5NYP9"/>
<evidence type="ECO:0000259" key="8">
    <source>
        <dbReference type="Pfam" id="PF20772"/>
    </source>
</evidence>
<evidence type="ECO:0000256" key="1">
    <source>
        <dbReference type="ARBA" id="ARBA00008724"/>
    </source>
</evidence>
<feature type="domain" description="TACO1/YebC-like N-terminal" evidence="8">
    <location>
        <begin position="5"/>
        <end position="76"/>
    </location>
</feature>
<dbReference type="Pfam" id="PF20772">
    <property type="entry name" value="TACO1_YebC_N"/>
    <property type="match status" value="1"/>
</dbReference>
<comment type="similarity">
    <text evidence="1 6">Belongs to the TACO1 family.</text>
</comment>
<dbReference type="SUPFAM" id="SSF75625">
    <property type="entry name" value="YebC-like"/>
    <property type="match status" value="1"/>
</dbReference>
<keyword evidence="2 6" id="KW-0963">Cytoplasm</keyword>
<organism evidence="9">
    <name type="scientific">Thermodesulfatator atlanticus</name>
    <dbReference type="NCBI Taxonomy" id="501497"/>
    <lineage>
        <taxon>Bacteria</taxon>
        <taxon>Pseudomonadati</taxon>
        <taxon>Thermodesulfobacteriota</taxon>
        <taxon>Thermodesulfobacteria</taxon>
        <taxon>Thermodesulfobacteriales</taxon>
        <taxon>Thermodesulfatatoraceae</taxon>
        <taxon>Thermodesulfatator</taxon>
    </lineage>
</organism>
<dbReference type="Pfam" id="PF01709">
    <property type="entry name" value="Transcrip_reg"/>
    <property type="match status" value="1"/>
</dbReference>
<dbReference type="HAMAP" id="MF_00693">
    <property type="entry name" value="Transcrip_reg_TACO1"/>
    <property type="match status" value="1"/>
</dbReference>
<name>A0A7V5NYP9_9BACT</name>
<comment type="caution">
    <text evidence="9">The sequence shown here is derived from an EMBL/GenBank/DDBJ whole genome shotgun (WGS) entry which is preliminary data.</text>
</comment>
<dbReference type="InterPro" id="IPR002876">
    <property type="entry name" value="Transcrip_reg_TACO1-like"/>
</dbReference>
<evidence type="ECO:0000259" key="7">
    <source>
        <dbReference type="Pfam" id="PF01709"/>
    </source>
</evidence>
<keyword evidence="4 6" id="KW-0238">DNA-binding</keyword>
<dbReference type="FunFam" id="1.10.10.200:FF:000001">
    <property type="entry name" value="Probable transcriptional regulatory protein YebC"/>
    <property type="match status" value="1"/>
</dbReference>
<dbReference type="GO" id="GO:0005829">
    <property type="term" value="C:cytosol"/>
    <property type="evidence" value="ECO:0007669"/>
    <property type="project" value="TreeGrafter"/>
</dbReference>
<dbReference type="NCBIfam" id="TIGR01033">
    <property type="entry name" value="YebC/PmpR family DNA-binding transcriptional regulator"/>
    <property type="match status" value="1"/>
</dbReference>
<dbReference type="Gene3D" id="1.10.10.200">
    <property type="match status" value="1"/>
</dbReference>
<evidence type="ECO:0000256" key="5">
    <source>
        <dbReference type="ARBA" id="ARBA00023163"/>
    </source>
</evidence>
<evidence type="ECO:0000313" key="9">
    <source>
        <dbReference type="EMBL" id="HHI96657.1"/>
    </source>
</evidence>
<keyword evidence="5 6" id="KW-0804">Transcription</keyword>
<dbReference type="InterPro" id="IPR048300">
    <property type="entry name" value="TACO1_YebC-like_2nd/3rd_dom"/>
</dbReference>
<comment type="subcellular location">
    <subcellularLocation>
        <location evidence="6">Cytoplasm</location>
    </subcellularLocation>
</comment>
<evidence type="ECO:0000256" key="2">
    <source>
        <dbReference type="ARBA" id="ARBA00022490"/>
    </source>
</evidence>
<evidence type="ECO:0000256" key="3">
    <source>
        <dbReference type="ARBA" id="ARBA00023015"/>
    </source>
</evidence>
<sequence>MAGHSHWAQIKRKKAAQDAKRGKLFTKLIREIMVAARLGGGDPSANPRLRAAIQAAKAANMPKENIERAIRKGTGQEPGTTWEEAVYEGYGPGGVAVLIKSVTDNKRRTVSELRHIFSKCGGNLAEPGAVSWIFEQKGLIVVARNGTDEEKLLEIALEAGAEDVREYESEFEIITTPQELEEVKKALEEAGFPIQSARVTMVPKTTVRLEEEKTVQQMLRLMETLEDHDDVQQVYANFDIPDELMERVSAKV</sequence>
<dbReference type="InterPro" id="IPR029072">
    <property type="entry name" value="YebC-like"/>
</dbReference>
<dbReference type="GO" id="GO:0003677">
    <property type="term" value="F:DNA binding"/>
    <property type="evidence" value="ECO:0007669"/>
    <property type="project" value="UniProtKB-UniRule"/>
</dbReference>
<dbReference type="InterPro" id="IPR026564">
    <property type="entry name" value="Transcrip_reg_TACO1-like_dom3"/>
</dbReference>
<dbReference type="PANTHER" id="PTHR12532:SF6">
    <property type="entry name" value="TRANSCRIPTIONAL REGULATORY PROTEIN YEBC-RELATED"/>
    <property type="match status" value="1"/>
</dbReference>
<feature type="domain" description="TACO1/YebC-like second and third" evidence="7">
    <location>
        <begin position="83"/>
        <end position="238"/>
    </location>
</feature>
<dbReference type="GO" id="GO:0006355">
    <property type="term" value="P:regulation of DNA-templated transcription"/>
    <property type="evidence" value="ECO:0007669"/>
    <property type="project" value="UniProtKB-UniRule"/>
</dbReference>
<evidence type="ECO:0000256" key="4">
    <source>
        <dbReference type="ARBA" id="ARBA00023125"/>
    </source>
</evidence>
<protein>
    <recommendedName>
        <fullName evidence="6">Probable transcriptional regulatory protein ENJ96_02270</fullName>
    </recommendedName>
</protein>
<dbReference type="NCBIfam" id="NF009044">
    <property type="entry name" value="PRK12378.1"/>
    <property type="match status" value="1"/>
</dbReference>
<gene>
    <name evidence="9" type="ORF">ENJ96_02270</name>
</gene>
<dbReference type="InterPro" id="IPR017856">
    <property type="entry name" value="Integrase-like_N"/>
</dbReference>
<proteinExistence type="inferred from homology"/>
<dbReference type="Proteomes" id="UP000886101">
    <property type="component" value="Unassembled WGS sequence"/>
</dbReference>
<evidence type="ECO:0000256" key="6">
    <source>
        <dbReference type="HAMAP-Rule" id="MF_00693"/>
    </source>
</evidence>